<gene>
    <name evidence="1" type="ORF">L873DRAFT_1807514</name>
</gene>
<dbReference type="EMBL" id="ML120392">
    <property type="protein sequence ID" value="RPA98832.1"/>
    <property type="molecule type" value="Genomic_DNA"/>
</dbReference>
<accession>A0A3N4JKP7</accession>
<sequence>MKGFGGDQRKMIGGGSLALHQIFPCAVFFGMPPGTVRYAGFSSGKTLVCVTPFFACKIDRSTRKTLFRLRG</sequence>
<reference evidence="1 2" key="1">
    <citation type="journal article" date="2018" name="Nat. Ecol. Evol.">
        <title>Pezizomycetes genomes reveal the molecular basis of ectomycorrhizal truffle lifestyle.</title>
        <authorList>
            <person name="Murat C."/>
            <person name="Payen T."/>
            <person name="Noel B."/>
            <person name="Kuo A."/>
            <person name="Morin E."/>
            <person name="Chen J."/>
            <person name="Kohler A."/>
            <person name="Krizsan K."/>
            <person name="Balestrini R."/>
            <person name="Da Silva C."/>
            <person name="Montanini B."/>
            <person name="Hainaut M."/>
            <person name="Levati E."/>
            <person name="Barry K.W."/>
            <person name="Belfiori B."/>
            <person name="Cichocki N."/>
            <person name="Clum A."/>
            <person name="Dockter R.B."/>
            <person name="Fauchery L."/>
            <person name="Guy J."/>
            <person name="Iotti M."/>
            <person name="Le Tacon F."/>
            <person name="Lindquist E.A."/>
            <person name="Lipzen A."/>
            <person name="Malagnac F."/>
            <person name="Mello A."/>
            <person name="Molinier V."/>
            <person name="Miyauchi S."/>
            <person name="Poulain J."/>
            <person name="Riccioni C."/>
            <person name="Rubini A."/>
            <person name="Sitrit Y."/>
            <person name="Splivallo R."/>
            <person name="Traeger S."/>
            <person name="Wang M."/>
            <person name="Zifcakova L."/>
            <person name="Wipf D."/>
            <person name="Zambonelli A."/>
            <person name="Paolocci F."/>
            <person name="Nowrousian M."/>
            <person name="Ottonello S."/>
            <person name="Baldrian P."/>
            <person name="Spatafora J.W."/>
            <person name="Henrissat B."/>
            <person name="Nagy L.G."/>
            <person name="Aury J.M."/>
            <person name="Wincker P."/>
            <person name="Grigoriev I.V."/>
            <person name="Bonfante P."/>
            <person name="Martin F.M."/>
        </authorList>
    </citation>
    <scope>NUCLEOTIDE SEQUENCE [LARGE SCALE GENOMIC DNA]</scope>
    <source>
        <strain evidence="1 2">120613-1</strain>
    </source>
</reference>
<name>A0A3N4JKP7_9PEZI</name>
<dbReference type="AlphaFoldDB" id="A0A3N4JKP7"/>
<evidence type="ECO:0000313" key="2">
    <source>
        <dbReference type="Proteomes" id="UP000276215"/>
    </source>
</evidence>
<dbReference type="Proteomes" id="UP000276215">
    <property type="component" value="Unassembled WGS sequence"/>
</dbReference>
<protein>
    <submittedName>
        <fullName evidence="1">Uncharacterized protein</fullName>
    </submittedName>
</protein>
<keyword evidence="2" id="KW-1185">Reference proteome</keyword>
<evidence type="ECO:0000313" key="1">
    <source>
        <dbReference type="EMBL" id="RPA98832.1"/>
    </source>
</evidence>
<organism evidence="1 2">
    <name type="scientific">Choiromyces venosus 120613-1</name>
    <dbReference type="NCBI Taxonomy" id="1336337"/>
    <lineage>
        <taxon>Eukaryota</taxon>
        <taxon>Fungi</taxon>
        <taxon>Dikarya</taxon>
        <taxon>Ascomycota</taxon>
        <taxon>Pezizomycotina</taxon>
        <taxon>Pezizomycetes</taxon>
        <taxon>Pezizales</taxon>
        <taxon>Tuberaceae</taxon>
        <taxon>Choiromyces</taxon>
    </lineage>
</organism>
<proteinExistence type="predicted"/>